<dbReference type="Pfam" id="PF13046">
    <property type="entry name" value="DUF3906"/>
    <property type="match status" value="1"/>
</dbReference>
<comment type="caution">
    <text evidence="1">The sequence shown here is derived from an EMBL/GenBank/DDBJ whole genome shotgun (WGS) entry which is preliminary data.</text>
</comment>
<name>A0A926NH92_9BACI</name>
<proteinExistence type="predicted"/>
<sequence>MNLYRFEVTIEKKVTHVVVAAENDEKAFSAVEVELEKFYLKLPNIQDISLYERKKIRNGSGFVLDKPETTS</sequence>
<evidence type="ECO:0000313" key="2">
    <source>
        <dbReference type="Proteomes" id="UP000626844"/>
    </source>
</evidence>
<organism evidence="1 2">
    <name type="scientific">Metabacillus arenae</name>
    <dbReference type="NCBI Taxonomy" id="2771434"/>
    <lineage>
        <taxon>Bacteria</taxon>
        <taxon>Bacillati</taxon>
        <taxon>Bacillota</taxon>
        <taxon>Bacilli</taxon>
        <taxon>Bacillales</taxon>
        <taxon>Bacillaceae</taxon>
        <taxon>Metabacillus</taxon>
    </lineage>
</organism>
<dbReference type="Proteomes" id="UP000626844">
    <property type="component" value="Unassembled WGS sequence"/>
</dbReference>
<dbReference type="RefSeq" id="WP_191157109.1">
    <property type="nucleotide sequence ID" value="NZ_JACXAI010000006.1"/>
</dbReference>
<dbReference type="EMBL" id="JACXAI010000006">
    <property type="protein sequence ID" value="MBD1379973.1"/>
    <property type="molecule type" value="Genomic_DNA"/>
</dbReference>
<accession>A0A926NH92</accession>
<gene>
    <name evidence="1" type="ORF">IC621_07020</name>
</gene>
<evidence type="ECO:0000313" key="1">
    <source>
        <dbReference type="EMBL" id="MBD1379973.1"/>
    </source>
</evidence>
<reference evidence="1" key="1">
    <citation type="submission" date="2020-09" db="EMBL/GenBank/DDBJ databases">
        <title>A novel bacterium of genus Bacillus, isolated from South China Sea.</title>
        <authorList>
            <person name="Huang H."/>
            <person name="Mo K."/>
            <person name="Hu Y."/>
        </authorList>
    </citation>
    <scope>NUCLEOTIDE SEQUENCE</scope>
    <source>
        <strain evidence="1">IB182487</strain>
    </source>
</reference>
<keyword evidence="2" id="KW-1185">Reference proteome</keyword>
<protein>
    <submittedName>
        <fullName evidence="1">DUF3906 family protein</fullName>
    </submittedName>
</protein>
<dbReference type="InterPro" id="IPR024998">
    <property type="entry name" value="DUF3906"/>
</dbReference>
<dbReference type="AlphaFoldDB" id="A0A926NH92"/>